<proteinExistence type="predicted"/>
<accession>A0A1G9UMK5</accession>
<dbReference type="STRING" id="459525.SAMN04488137_1016"/>
<name>A0A1G9UMK5_9BACL</name>
<gene>
    <name evidence="1" type="ORF">SAMN04488137_1016</name>
</gene>
<sequence>MTNEQKQKVAKTMKELNDAVVNSDLALMFMYEQELTELIGVELSMEFLEDLARNGEGVIAEYILKCFEGGETNETE</sequence>
<reference evidence="2" key="1">
    <citation type="submission" date="2016-10" db="EMBL/GenBank/DDBJ databases">
        <authorList>
            <person name="Varghese N."/>
            <person name="Submissions S."/>
        </authorList>
    </citation>
    <scope>NUCLEOTIDE SEQUENCE [LARGE SCALE GENOMIC DNA]</scope>
    <source>
        <strain evidence="2">CGMCC 1.6854</strain>
    </source>
</reference>
<keyword evidence="2" id="KW-1185">Reference proteome</keyword>
<dbReference type="Proteomes" id="UP000199544">
    <property type="component" value="Unassembled WGS sequence"/>
</dbReference>
<dbReference type="RefSeq" id="WP_090233022.1">
    <property type="nucleotide sequence ID" value="NZ_FNHW01000001.1"/>
</dbReference>
<dbReference type="EMBL" id="FNHW01000001">
    <property type="protein sequence ID" value="SDM61111.1"/>
    <property type="molecule type" value="Genomic_DNA"/>
</dbReference>
<protein>
    <submittedName>
        <fullName evidence="1">Uncharacterized protein</fullName>
    </submittedName>
</protein>
<evidence type="ECO:0000313" key="1">
    <source>
        <dbReference type="EMBL" id="SDM61111.1"/>
    </source>
</evidence>
<evidence type="ECO:0000313" key="2">
    <source>
        <dbReference type="Proteomes" id="UP000199544"/>
    </source>
</evidence>
<organism evidence="1 2">
    <name type="scientific">Fictibacillus solisalsi</name>
    <dbReference type="NCBI Taxonomy" id="459525"/>
    <lineage>
        <taxon>Bacteria</taxon>
        <taxon>Bacillati</taxon>
        <taxon>Bacillota</taxon>
        <taxon>Bacilli</taxon>
        <taxon>Bacillales</taxon>
        <taxon>Fictibacillaceae</taxon>
        <taxon>Fictibacillus</taxon>
    </lineage>
</organism>
<dbReference type="AlphaFoldDB" id="A0A1G9UMK5"/>
<dbReference type="OrthoDB" id="9965257at2"/>